<name>V4B9K7_LOTGI</name>
<evidence type="ECO:0000259" key="2">
    <source>
        <dbReference type="PROSITE" id="PS50041"/>
    </source>
</evidence>
<dbReference type="PROSITE" id="PS50041">
    <property type="entry name" value="C_TYPE_LECTIN_2"/>
    <property type="match status" value="1"/>
</dbReference>
<gene>
    <name evidence="3" type="ORF">LOTGIDRAFT_155135</name>
</gene>
<accession>V4B9K7</accession>
<dbReference type="HOGENOM" id="CLU_049894_10_2_1"/>
<dbReference type="Gene3D" id="3.10.100.10">
    <property type="entry name" value="Mannose-Binding Protein A, subunit A"/>
    <property type="match status" value="1"/>
</dbReference>
<dbReference type="PROSITE" id="PS00615">
    <property type="entry name" value="C_TYPE_LECTIN_1"/>
    <property type="match status" value="1"/>
</dbReference>
<dbReference type="OMA" id="MWDDTAC"/>
<dbReference type="InterPro" id="IPR050801">
    <property type="entry name" value="Ca-Dep_Lectins_ImmuneDev"/>
</dbReference>
<dbReference type="RefSeq" id="XP_009063884.1">
    <property type="nucleotide sequence ID" value="XM_009065636.1"/>
</dbReference>
<keyword evidence="4" id="KW-1185">Reference proteome</keyword>
<dbReference type="CTD" id="20236605"/>
<keyword evidence="1" id="KW-1015">Disulfide bond</keyword>
<dbReference type="CDD" id="cd00037">
    <property type="entry name" value="CLECT"/>
    <property type="match status" value="1"/>
</dbReference>
<dbReference type="SUPFAM" id="SSF56436">
    <property type="entry name" value="C-type lectin-like"/>
    <property type="match status" value="1"/>
</dbReference>
<evidence type="ECO:0000313" key="4">
    <source>
        <dbReference type="Proteomes" id="UP000030746"/>
    </source>
</evidence>
<reference evidence="3 4" key="1">
    <citation type="journal article" date="2013" name="Nature">
        <title>Insights into bilaterian evolution from three spiralian genomes.</title>
        <authorList>
            <person name="Simakov O."/>
            <person name="Marletaz F."/>
            <person name="Cho S.J."/>
            <person name="Edsinger-Gonzales E."/>
            <person name="Havlak P."/>
            <person name="Hellsten U."/>
            <person name="Kuo D.H."/>
            <person name="Larsson T."/>
            <person name="Lv J."/>
            <person name="Arendt D."/>
            <person name="Savage R."/>
            <person name="Osoegawa K."/>
            <person name="de Jong P."/>
            <person name="Grimwood J."/>
            <person name="Chapman J.A."/>
            <person name="Shapiro H."/>
            <person name="Aerts A."/>
            <person name="Otillar R.P."/>
            <person name="Terry A.Y."/>
            <person name="Boore J.L."/>
            <person name="Grigoriev I.V."/>
            <person name="Lindberg D.R."/>
            <person name="Seaver E.C."/>
            <person name="Weisblat D.A."/>
            <person name="Putnam N.H."/>
            <person name="Rokhsar D.S."/>
        </authorList>
    </citation>
    <scope>NUCLEOTIDE SEQUENCE [LARGE SCALE GENOMIC DNA]</scope>
</reference>
<dbReference type="InterPro" id="IPR016187">
    <property type="entry name" value="CTDL_fold"/>
</dbReference>
<dbReference type="PANTHER" id="PTHR22801:SF63">
    <property type="entry name" value="C-TYPE LECTIN DOMAIN-CONTAINING PROTEIN"/>
    <property type="match status" value="1"/>
</dbReference>
<dbReference type="AlphaFoldDB" id="V4B9K7"/>
<feature type="domain" description="C-type lectin" evidence="2">
    <location>
        <begin position="33"/>
        <end position="149"/>
    </location>
</feature>
<sequence length="152" mass="17210">MSYPFFKNIGNPFSNTGRGPSECELKGYQVYVNLGICLKINATEVGWDAAYDVCQQDSGYLLNIYTDEIYSALEQFTTDHGVEKVYIGGYGVKSNGFEWSRGGQIKTEYWNAYEPDNHQGTEYCVSYFNGDTIGLYDIVCTEKQPFVCELML</sequence>
<dbReference type="KEGG" id="lgi:LOTGIDRAFT_155135"/>
<dbReference type="InterPro" id="IPR001304">
    <property type="entry name" value="C-type_lectin-like"/>
</dbReference>
<protein>
    <recommendedName>
        <fullName evidence="2">C-type lectin domain-containing protein</fullName>
    </recommendedName>
</protein>
<proteinExistence type="predicted"/>
<organism evidence="3 4">
    <name type="scientific">Lottia gigantea</name>
    <name type="common">Giant owl limpet</name>
    <dbReference type="NCBI Taxonomy" id="225164"/>
    <lineage>
        <taxon>Eukaryota</taxon>
        <taxon>Metazoa</taxon>
        <taxon>Spiralia</taxon>
        <taxon>Lophotrochozoa</taxon>
        <taxon>Mollusca</taxon>
        <taxon>Gastropoda</taxon>
        <taxon>Patellogastropoda</taxon>
        <taxon>Lottioidea</taxon>
        <taxon>Lottiidae</taxon>
        <taxon>Lottia</taxon>
    </lineage>
</organism>
<dbReference type="OrthoDB" id="441660at2759"/>
<dbReference type="EMBL" id="KB203274">
    <property type="protein sequence ID" value="ESO85644.1"/>
    <property type="molecule type" value="Genomic_DNA"/>
</dbReference>
<evidence type="ECO:0000256" key="1">
    <source>
        <dbReference type="ARBA" id="ARBA00023157"/>
    </source>
</evidence>
<dbReference type="SMART" id="SM00034">
    <property type="entry name" value="CLECT"/>
    <property type="match status" value="1"/>
</dbReference>
<dbReference type="InterPro" id="IPR018378">
    <property type="entry name" value="C-type_lectin_CS"/>
</dbReference>
<dbReference type="GeneID" id="20236605"/>
<dbReference type="Proteomes" id="UP000030746">
    <property type="component" value="Unassembled WGS sequence"/>
</dbReference>
<dbReference type="Pfam" id="PF00059">
    <property type="entry name" value="Lectin_C"/>
    <property type="match status" value="1"/>
</dbReference>
<dbReference type="InterPro" id="IPR016186">
    <property type="entry name" value="C-type_lectin-like/link_sf"/>
</dbReference>
<evidence type="ECO:0000313" key="3">
    <source>
        <dbReference type="EMBL" id="ESO85644.1"/>
    </source>
</evidence>
<dbReference type="PANTHER" id="PTHR22801">
    <property type="entry name" value="LITHOSTATHINE"/>
    <property type="match status" value="1"/>
</dbReference>